<comment type="pathway">
    <text evidence="5">Isoprenoid biosynthesis; isopentenyl diphosphate biosynthesis via DXP pathway; isopentenyl diphosphate from 1-deoxy-D-xylulose 5-phosphate: step 6/6.</text>
</comment>
<keyword evidence="4 5" id="KW-0411">Iron-sulfur</keyword>
<evidence type="ECO:0000256" key="2">
    <source>
        <dbReference type="ARBA" id="ARBA00022723"/>
    </source>
</evidence>
<feature type="binding site" evidence="5">
    <location>
        <position position="43"/>
    </location>
    <ligand>
        <name>(2E)-4-hydroxy-3-methylbut-2-enyl diphosphate</name>
        <dbReference type="ChEBI" id="CHEBI:128753"/>
    </ligand>
</feature>
<gene>
    <name evidence="5 6" type="primary">ispH</name>
    <name evidence="6" type="ORF">ENV75_04835</name>
</gene>
<evidence type="ECO:0000256" key="5">
    <source>
        <dbReference type="HAMAP-Rule" id="MF_00191"/>
    </source>
</evidence>
<comment type="caution">
    <text evidence="5">Lacks conserved residue(s) required for the propagation of feature annotation.</text>
</comment>
<evidence type="ECO:0000256" key="4">
    <source>
        <dbReference type="ARBA" id="ARBA00023014"/>
    </source>
</evidence>
<dbReference type="GO" id="GO:0051745">
    <property type="term" value="F:4-hydroxy-3-methylbut-2-enyl diphosphate reductase activity"/>
    <property type="evidence" value="ECO:0007669"/>
    <property type="project" value="UniProtKB-UniRule"/>
</dbReference>
<dbReference type="GO" id="GO:0019288">
    <property type="term" value="P:isopentenyl diphosphate biosynthetic process, methylerythritol 4-phosphate pathway"/>
    <property type="evidence" value="ECO:0007669"/>
    <property type="project" value="UniProtKB-UniRule"/>
</dbReference>
<comment type="cofactor">
    <cofactor evidence="5">
        <name>[4Fe-4S] cluster</name>
        <dbReference type="ChEBI" id="CHEBI:49883"/>
    </cofactor>
    <text evidence="5">Binds 1 [4Fe-4S] cluster per subunit.</text>
</comment>
<comment type="catalytic activity">
    <reaction evidence="5">
        <text>isopentenyl diphosphate + 2 oxidized [2Fe-2S]-[ferredoxin] + H2O = (2E)-4-hydroxy-3-methylbut-2-enyl diphosphate + 2 reduced [2Fe-2S]-[ferredoxin] + 2 H(+)</text>
        <dbReference type="Rhea" id="RHEA:24488"/>
        <dbReference type="Rhea" id="RHEA-COMP:10000"/>
        <dbReference type="Rhea" id="RHEA-COMP:10001"/>
        <dbReference type="ChEBI" id="CHEBI:15377"/>
        <dbReference type="ChEBI" id="CHEBI:15378"/>
        <dbReference type="ChEBI" id="CHEBI:33737"/>
        <dbReference type="ChEBI" id="CHEBI:33738"/>
        <dbReference type="ChEBI" id="CHEBI:128753"/>
        <dbReference type="ChEBI" id="CHEBI:128769"/>
        <dbReference type="EC" id="1.17.7.4"/>
    </reaction>
</comment>
<keyword evidence="3 5" id="KW-0408">Iron</keyword>
<dbReference type="GO" id="GO:0016114">
    <property type="term" value="P:terpenoid biosynthetic process"/>
    <property type="evidence" value="ECO:0007669"/>
    <property type="project" value="UniProtKB-UniRule"/>
</dbReference>
<accession>A0A7C4AJP0</accession>
<sequence length="291" mass="32568">MQKEIVIVEGAGFCFGVKRAIDIAFDIAKKYNSGVFTLGPIIHNPQVVEKLKEMGVFPIENVSEKNDIKTLIIRAHGIPKEKLNELKHLGYEIIDATCPFVKKAQRLAEKLSSEGYQVIIIGDKEHPEVKGIHSYAGQNAIVINSENIPILNKKIGIIQQTTQPFMKVKEIMKKIINSLNEFEEIRIFNTLCNFTSRRLEATEKVAKNVDLMIVVGGKNSANTNQLASLCKKIGVKTYHIEDAKEIKKNWIAPVKKIGITAGASTPDWIIEKVIDRVKRLLNLGGITCRVR</sequence>
<comment type="pathway">
    <text evidence="5">Isoprenoid biosynthesis; dimethylallyl diphosphate biosynthesis; dimethylallyl diphosphate from (2E)-4-hydroxy-3-methylbutenyl diphosphate: step 1/1.</text>
</comment>
<dbReference type="PANTHER" id="PTHR30426">
    <property type="entry name" value="4-HYDROXY-3-METHYLBUT-2-ENYL DIPHOSPHATE REDUCTASE"/>
    <property type="match status" value="1"/>
</dbReference>
<feature type="binding site" evidence="5">
    <location>
        <position position="43"/>
    </location>
    <ligand>
        <name>isopentenyl diphosphate</name>
        <dbReference type="ChEBI" id="CHEBI:128769"/>
    </ligand>
</feature>
<comment type="function">
    <text evidence="5">Catalyzes the conversion of 1-hydroxy-2-methyl-2-(E)-butenyl 4-diphosphate (HMBPP) into a mixture of isopentenyl diphosphate (IPP) and dimethylallyl diphosphate (DMAPP). Acts in the terminal step of the DOXP/MEP pathway for isoprenoid precursor biosynthesis.</text>
</comment>
<feature type="binding site" evidence="5">
    <location>
        <position position="220"/>
    </location>
    <ligand>
        <name>(2E)-4-hydroxy-3-methylbut-2-enyl diphosphate</name>
        <dbReference type="ChEBI" id="CHEBI:128753"/>
    </ligand>
</feature>
<organism evidence="6">
    <name type="scientific">Thermodesulfovibrio aggregans</name>
    <dbReference type="NCBI Taxonomy" id="86166"/>
    <lineage>
        <taxon>Bacteria</taxon>
        <taxon>Pseudomonadati</taxon>
        <taxon>Nitrospirota</taxon>
        <taxon>Thermodesulfovibrionia</taxon>
        <taxon>Thermodesulfovibrionales</taxon>
        <taxon>Thermodesulfovibrionaceae</taxon>
        <taxon>Thermodesulfovibrio</taxon>
    </lineage>
</organism>
<dbReference type="NCBIfam" id="TIGR00216">
    <property type="entry name" value="ispH_lytB"/>
    <property type="match status" value="1"/>
</dbReference>
<feature type="binding site" evidence="5">
    <location>
        <position position="126"/>
    </location>
    <ligand>
        <name>dimethylallyl diphosphate</name>
        <dbReference type="ChEBI" id="CHEBI:57623"/>
    </ligand>
</feature>
<dbReference type="GO" id="GO:0046872">
    <property type="term" value="F:metal ion binding"/>
    <property type="evidence" value="ECO:0007669"/>
    <property type="project" value="UniProtKB-KW"/>
</dbReference>
<keyword evidence="2 5" id="KW-0479">Metal-binding</keyword>
<dbReference type="EMBL" id="DTHO01000053">
    <property type="protein sequence ID" value="HGG99756.1"/>
    <property type="molecule type" value="Genomic_DNA"/>
</dbReference>
<dbReference type="Pfam" id="PF02401">
    <property type="entry name" value="LYTB"/>
    <property type="match status" value="1"/>
</dbReference>
<dbReference type="CDD" id="cd13944">
    <property type="entry name" value="lytB_ispH"/>
    <property type="match status" value="1"/>
</dbReference>
<feature type="binding site" evidence="5">
    <location>
        <position position="264"/>
    </location>
    <ligand>
        <name>dimethylallyl diphosphate</name>
        <dbReference type="ChEBI" id="CHEBI:57623"/>
    </ligand>
</feature>
<feature type="binding site" evidence="5">
    <location>
        <position position="76"/>
    </location>
    <ligand>
        <name>(2E)-4-hydroxy-3-methylbut-2-enyl diphosphate</name>
        <dbReference type="ChEBI" id="CHEBI:128753"/>
    </ligand>
</feature>
<dbReference type="EC" id="1.17.7.4" evidence="5"/>
<dbReference type="AlphaFoldDB" id="A0A7C4AJP0"/>
<feature type="binding site" evidence="5">
    <location>
        <position position="264"/>
    </location>
    <ligand>
        <name>isopentenyl diphosphate</name>
        <dbReference type="ChEBI" id="CHEBI:128769"/>
    </ligand>
</feature>
<feature type="binding site" evidence="5">
    <location>
        <position position="192"/>
    </location>
    <ligand>
        <name>[4Fe-4S] cluster</name>
        <dbReference type="ChEBI" id="CHEBI:49883"/>
    </ligand>
</feature>
<feature type="binding site" evidence="5">
    <location>
        <position position="222"/>
    </location>
    <ligand>
        <name>dimethylallyl diphosphate</name>
        <dbReference type="ChEBI" id="CHEBI:57623"/>
    </ligand>
</feature>
<feature type="binding site" evidence="5">
    <location>
        <position position="76"/>
    </location>
    <ligand>
        <name>dimethylallyl diphosphate</name>
        <dbReference type="ChEBI" id="CHEBI:57623"/>
    </ligand>
</feature>
<dbReference type="GO" id="GO:0050992">
    <property type="term" value="P:dimethylallyl diphosphate biosynthetic process"/>
    <property type="evidence" value="ECO:0007669"/>
    <property type="project" value="UniProtKB-UniRule"/>
</dbReference>
<feature type="binding site" evidence="5">
    <location>
        <position position="126"/>
    </location>
    <ligand>
        <name>(2E)-4-hydroxy-3-methylbut-2-enyl diphosphate</name>
        <dbReference type="ChEBI" id="CHEBI:128753"/>
    </ligand>
</feature>
<dbReference type="HAMAP" id="MF_00191">
    <property type="entry name" value="IspH"/>
    <property type="match status" value="1"/>
</dbReference>
<feature type="binding site" evidence="5">
    <location>
        <position position="126"/>
    </location>
    <ligand>
        <name>isopentenyl diphosphate</name>
        <dbReference type="ChEBI" id="CHEBI:128769"/>
    </ligand>
</feature>
<protein>
    <recommendedName>
        <fullName evidence="5">4-hydroxy-3-methylbut-2-enyl diphosphate reductase</fullName>
        <shortName evidence="5">HMBPP reductase</shortName>
        <ecNumber evidence="5">1.17.7.4</ecNumber>
    </recommendedName>
</protein>
<proteinExistence type="inferred from homology"/>
<keyword evidence="5 6" id="KW-0560">Oxidoreductase</keyword>
<dbReference type="UniPathway" id="UPA00059">
    <property type="reaction ID" value="UER00105"/>
</dbReference>
<dbReference type="UniPathway" id="UPA00056">
    <property type="reaction ID" value="UER00097"/>
</dbReference>
<dbReference type="GO" id="GO:0051539">
    <property type="term" value="F:4 iron, 4 sulfur cluster binding"/>
    <property type="evidence" value="ECO:0007669"/>
    <property type="project" value="UniProtKB-UniRule"/>
</dbReference>
<dbReference type="InterPro" id="IPR003451">
    <property type="entry name" value="LytB/IspH"/>
</dbReference>
<dbReference type="PANTHER" id="PTHR30426:SF0">
    <property type="entry name" value="4-HYDROXY-3-METHYLBUT-2-ENYL DIPHOSPHATE REDUCTASE"/>
    <property type="match status" value="1"/>
</dbReference>
<evidence type="ECO:0000256" key="3">
    <source>
        <dbReference type="ARBA" id="ARBA00023004"/>
    </source>
</evidence>
<comment type="catalytic activity">
    <reaction evidence="5">
        <text>dimethylallyl diphosphate + 2 oxidized [2Fe-2S]-[ferredoxin] + H2O = (2E)-4-hydroxy-3-methylbut-2-enyl diphosphate + 2 reduced [2Fe-2S]-[ferredoxin] + 2 H(+)</text>
        <dbReference type="Rhea" id="RHEA:24825"/>
        <dbReference type="Rhea" id="RHEA-COMP:10000"/>
        <dbReference type="Rhea" id="RHEA-COMP:10001"/>
        <dbReference type="ChEBI" id="CHEBI:15377"/>
        <dbReference type="ChEBI" id="CHEBI:15378"/>
        <dbReference type="ChEBI" id="CHEBI:33737"/>
        <dbReference type="ChEBI" id="CHEBI:33738"/>
        <dbReference type="ChEBI" id="CHEBI:57623"/>
        <dbReference type="ChEBI" id="CHEBI:128753"/>
        <dbReference type="EC" id="1.17.7.4"/>
    </reaction>
</comment>
<reference evidence="6" key="1">
    <citation type="journal article" date="2020" name="mSystems">
        <title>Genome- and Community-Level Interaction Insights into Carbon Utilization and Element Cycling Functions of Hydrothermarchaeota in Hydrothermal Sediment.</title>
        <authorList>
            <person name="Zhou Z."/>
            <person name="Liu Y."/>
            <person name="Xu W."/>
            <person name="Pan J."/>
            <person name="Luo Z.H."/>
            <person name="Li M."/>
        </authorList>
    </citation>
    <scope>NUCLEOTIDE SEQUENCE [LARGE SCALE GENOMIC DNA]</scope>
    <source>
        <strain evidence="6">SpSt-788</strain>
    </source>
</reference>
<dbReference type="Gene3D" id="3.40.50.11270">
    <property type="match status" value="1"/>
</dbReference>
<feature type="binding site" evidence="5">
    <location>
        <position position="98"/>
    </location>
    <ligand>
        <name>[4Fe-4S] cluster</name>
        <dbReference type="ChEBI" id="CHEBI:49883"/>
    </ligand>
</feature>
<name>A0A7C4AJP0_9BACT</name>
<comment type="similarity">
    <text evidence="5">Belongs to the IspH family.</text>
</comment>
<dbReference type="Gene3D" id="3.40.1010.20">
    <property type="entry name" value="4-hydroxy-3-methylbut-2-enyl diphosphate reductase, catalytic domain"/>
    <property type="match status" value="2"/>
</dbReference>
<feature type="binding site" evidence="5">
    <location>
        <position position="220"/>
    </location>
    <ligand>
        <name>isopentenyl diphosphate</name>
        <dbReference type="ChEBI" id="CHEBI:128769"/>
    </ligand>
</feature>
<feature type="binding site" evidence="5">
    <location>
        <position position="220"/>
    </location>
    <ligand>
        <name>dimethylallyl diphosphate</name>
        <dbReference type="ChEBI" id="CHEBI:57623"/>
    </ligand>
</feature>
<feature type="binding site" evidence="5">
    <location>
        <position position="222"/>
    </location>
    <ligand>
        <name>(2E)-4-hydroxy-3-methylbut-2-enyl diphosphate</name>
        <dbReference type="ChEBI" id="CHEBI:128753"/>
    </ligand>
</feature>
<feature type="binding site" evidence="5">
    <location>
        <position position="161"/>
    </location>
    <ligand>
        <name>(2E)-4-hydroxy-3-methylbut-2-enyl diphosphate</name>
        <dbReference type="ChEBI" id="CHEBI:128753"/>
    </ligand>
</feature>
<comment type="caution">
    <text evidence="6">The sequence shown here is derived from an EMBL/GenBank/DDBJ whole genome shotgun (WGS) entry which is preliminary data.</text>
</comment>
<feature type="binding site" evidence="5">
    <location>
        <position position="43"/>
    </location>
    <ligand>
        <name>dimethylallyl diphosphate</name>
        <dbReference type="ChEBI" id="CHEBI:57623"/>
    </ligand>
</feature>
<feature type="binding site" evidence="5">
    <location>
        <position position="76"/>
    </location>
    <ligand>
        <name>isopentenyl diphosphate</name>
        <dbReference type="ChEBI" id="CHEBI:128769"/>
    </ligand>
</feature>
<feature type="binding site" evidence="5">
    <location>
        <position position="222"/>
    </location>
    <ligand>
        <name>isopentenyl diphosphate</name>
        <dbReference type="ChEBI" id="CHEBI:128769"/>
    </ligand>
</feature>
<keyword evidence="5" id="KW-0414">Isoprene biosynthesis</keyword>
<dbReference type="NCBIfam" id="NF002187">
    <property type="entry name" value="PRK01045.1-1"/>
    <property type="match status" value="1"/>
</dbReference>
<evidence type="ECO:0000256" key="1">
    <source>
        <dbReference type="ARBA" id="ARBA00022485"/>
    </source>
</evidence>
<feature type="active site" description="Proton donor" evidence="5">
    <location>
        <position position="128"/>
    </location>
</feature>
<evidence type="ECO:0000313" key="6">
    <source>
        <dbReference type="EMBL" id="HGG99756.1"/>
    </source>
</evidence>
<feature type="binding site" evidence="5">
    <location>
        <position position="14"/>
    </location>
    <ligand>
        <name>[4Fe-4S] cluster</name>
        <dbReference type="ChEBI" id="CHEBI:49883"/>
    </ligand>
</feature>
<feature type="binding site" evidence="5">
    <location>
        <position position="264"/>
    </location>
    <ligand>
        <name>(2E)-4-hydroxy-3-methylbut-2-enyl diphosphate</name>
        <dbReference type="ChEBI" id="CHEBI:128753"/>
    </ligand>
</feature>
<keyword evidence="1 5" id="KW-0004">4Fe-4S</keyword>